<dbReference type="eggNOG" id="ENOG502ZP8P">
    <property type="taxonomic scope" value="Bacteria"/>
</dbReference>
<keyword evidence="3" id="KW-1185">Reference proteome</keyword>
<accession>C8W4K8</accession>
<dbReference type="KEGG" id="dae:Dtox_3149"/>
<proteinExistence type="predicted"/>
<evidence type="ECO:0000313" key="2">
    <source>
        <dbReference type="EMBL" id="ACV63894.1"/>
    </source>
</evidence>
<reference evidence="2 3" key="1">
    <citation type="journal article" date="2009" name="Stand. Genomic Sci.">
        <title>Complete genome sequence of Desulfotomaculum acetoxidans type strain (5575).</title>
        <authorList>
            <person name="Spring S."/>
            <person name="Lapidus A."/>
            <person name="Schroder M."/>
            <person name="Gleim D."/>
            <person name="Sims D."/>
            <person name="Meincke L."/>
            <person name="Glavina Del Rio T."/>
            <person name="Tice H."/>
            <person name="Copeland A."/>
            <person name="Cheng J.F."/>
            <person name="Lucas S."/>
            <person name="Chen F."/>
            <person name="Nolan M."/>
            <person name="Bruce D."/>
            <person name="Goodwin L."/>
            <person name="Pitluck S."/>
            <person name="Ivanova N."/>
            <person name="Mavromatis K."/>
            <person name="Mikhailova N."/>
            <person name="Pati A."/>
            <person name="Chen A."/>
            <person name="Palaniappan K."/>
            <person name="Land M."/>
            <person name="Hauser L."/>
            <person name="Chang Y.J."/>
            <person name="Jeffries C.D."/>
            <person name="Chain P."/>
            <person name="Saunders E."/>
            <person name="Brettin T."/>
            <person name="Detter J.C."/>
            <person name="Goker M."/>
            <person name="Bristow J."/>
            <person name="Eisen J.A."/>
            <person name="Markowitz V."/>
            <person name="Hugenholtz P."/>
            <person name="Kyrpides N.C."/>
            <person name="Klenk H.P."/>
            <person name="Han C."/>
        </authorList>
    </citation>
    <scope>NUCLEOTIDE SEQUENCE [LARGE SCALE GENOMIC DNA]</scope>
    <source>
        <strain evidence="3">ATCC 49208 / DSM 771 / VKM B-1644</strain>
    </source>
</reference>
<name>C8W4K8_DESAS</name>
<sequence>MADQPFSVRLETEVKDKLTALIEQSNTTAKEFVGRLISTYEAAKMHESTVQVRELKQLRHFLSRIEEMYIAMYRAGQDRQEIDTLKITQAQDEATQAKAAVHEAQERAARAIEEANARAEAAVNESAAYKTQISDEMHELKQAVLKAIDDRDQANRLASLAEKTAADAEAKASELKDSAEHATEYKRELEQAVQQREQLIAQHQLEVNALQQHVNQLQAEIERKDSQMPEALSRAAERAEIDKEKAVLAAQREAMDEIGRLREALALAREERAVLEVELSKAKNISAKSKSQRQQNTVKKQSDNTA</sequence>
<dbReference type="RefSeq" id="WP_015758586.1">
    <property type="nucleotide sequence ID" value="NC_013216.1"/>
</dbReference>
<feature type="region of interest" description="Disordered" evidence="1">
    <location>
        <begin position="284"/>
        <end position="306"/>
    </location>
</feature>
<protein>
    <submittedName>
        <fullName evidence="2">Uncharacterized protein</fullName>
    </submittedName>
</protein>
<evidence type="ECO:0000256" key="1">
    <source>
        <dbReference type="SAM" id="MobiDB-lite"/>
    </source>
</evidence>
<gene>
    <name evidence="2" type="ordered locus">Dtox_3149</name>
</gene>
<evidence type="ECO:0000313" key="3">
    <source>
        <dbReference type="Proteomes" id="UP000002217"/>
    </source>
</evidence>
<dbReference type="AlphaFoldDB" id="C8W4K8"/>
<dbReference type="Proteomes" id="UP000002217">
    <property type="component" value="Chromosome"/>
</dbReference>
<organism evidence="2 3">
    <name type="scientific">Desulfofarcimen acetoxidans (strain ATCC 49208 / DSM 771 / KCTC 5769 / VKM B-1644 / 5575)</name>
    <name type="common">Desulfotomaculum acetoxidans</name>
    <dbReference type="NCBI Taxonomy" id="485916"/>
    <lineage>
        <taxon>Bacteria</taxon>
        <taxon>Bacillati</taxon>
        <taxon>Bacillota</taxon>
        <taxon>Clostridia</taxon>
        <taxon>Eubacteriales</taxon>
        <taxon>Peptococcaceae</taxon>
        <taxon>Desulfofarcimen</taxon>
    </lineage>
</organism>
<feature type="compositionally biased region" description="Polar residues" evidence="1">
    <location>
        <begin position="292"/>
        <end position="306"/>
    </location>
</feature>
<dbReference type="HOGENOM" id="CLU_911305_0_0_9"/>
<dbReference type="OrthoDB" id="1787407at2"/>
<dbReference type="EMBL" id="CP001720">
    <property type="protein sequence ID" value="ACV63894.1"/>
    <property type="molecule type" value="Genomic_DNA"/>
</dbReference>